<comment type="caution">
    <text evidence="1">The sequence shown here is derived from an EMBL/GenBank/DDBJ whole genome shotgun (WGS) entry which is preliminary data.</text>
</comment>
<dbReference type="Proteomes" id="UP000660262">
    <property type="component" value="Unassembled WGS sequence"/>
</dbReference>
<organism evidence="1 2">
    <name type="scientific">Pycnococcus provasolii</name>
    <dbReference type="NCBI Taxonomy" id="41880"/>
    <lineage>
        <taxon>Eukaryota</taxon>
        <taxon>Viridiplantae</taxon>
        <taxon>Chlorophyta</taxon>
        <taxon>Pseudoscourfieldiophyceae</taxon>
        <taxon>Pseudoscourfieldiales</taxon>
        <taxon>Pycnococcaceae</taxon>
        <taxon>Pycnococcus</taxon>
    </lineage>
</organism>
<keyword evidence="2" id="KW-1185">Reference proteome</keyword>
<protein>
    <submittedName>
        <fullName evidence="1">Uncharacterized protein</fullName>
    </submittedName>
</protein>
<dbReference type="EMBL" id="BNJQ01000005">
    <property type="protein sequence ID" value="GHP03553.1"/>
    <property type="molecule type" value="Genomic_DNA"/>
</dbReference>
<name>A0A830HAR7_9CHLO</name>
<evidence type="ECO:0000313" key="2">
    <source>
        <dbReference type="Proteomes" id="UP000660262"/>
    </source>
</evidence>
<gene>
    <name evidence="1" type="ORF">PPROV_000230800</name>
</gene>
<sequence>MPRFELGCSPMGKDAFFRDDYGHGWYLHDTHPALEGDTGLCGPTRKAYALKKIKGMEEYADCNPLAFFLSCPPWVWMWGQSGMRGDCIRPAEENHPARKFVKRLNDELAEEALAAQVSAQGMNNDINKVAPEPMATPQIVTMAARTSSQEVETMPGGVAKFVCTNPVLARASADVNDKLPDLEANTLAEGVQILASEEGDGKWLRCASEGPFKGFYFPFYDQKTQNLMTHRPTAA</sequence>
<evidence type="ECO:0000313" key="1">
    <source>
        <dbReference type="EMBL" id="GHP03553.1"/>
    </source>
</evidence>
<accession>A0A830HAR7</accession>
<reference evidence="1" key="1">
    <citation type="submission" date="2020-10" db="EMBL/GenBank/DDBJ databases">
        <title>Unveiling of a novel bifunctional photoreceptor, Dualchrome1, isolated from a cosmopolitan green alga.</title>
        <authorList>
            <person name="Suzuki S."/>
            <person name="Kawachi M."/>
        </authorList>
    </citation>
    <scope>NUCLEOTIDE SEQUENCE</scope>
    <source>
        <strain evidence="1">NIES 2893</strain>
    </source>
</reference>
<dbReference type="AlphaFoldDB" id="A0A830HAR7"/>
<proteinExistence type="predicted"/>